<feature type="transmembrane region" description="Helical" evidence="4">
    <location>
        <begin position="160"/>
        <end position="180"/>
    </location>
</feature>
<feature type="transmembrane region" description="Helical" evidence="4">
    <location>
        <begin position="12"/>
        <end position="34"/>
    </location>
</feature>
<organism evidence="6 7">
    <name type="scientific">Raoultibacter timonensis</name>
    <dbReference type="NCBI Taxonomy" id="1907662"/>
    <lineage>
        <taxon>Bacteria</taxon>
        <taxon>Bacillati</taxon>
        <taxon>Actinomycetota</taxon>
        <taxon>Coriobacteriia</taxon>
        <taxon>Eggerthellales</taxon>
        <taxon>Eggerthellaceae</taxon>
        <taxon>Raoultibacter</taxon>
    </lineage>
</organism>
<keyword evidence="2" id="KW-0238">DNA-binding</keyword>
<evidence type="ECO:0000313" key="6">
    <source>
        <dbReference type="EMBL" id="BDE97536.1"/>
    </source>
</evidence>
<feature type="transmembrane region" description="Helical" evidence="4">
    <location>
        <begin position="359"/>
        <end position="378"/>
    </location>
</feature>
<proteinExistence type="predicted"/>
<feature type="transmembrane region" description="Helical" evidence="4">
    <location>
        <begin position="99"/>
        <end position="121"/>
    </location>
</feature>
<dbReference type="PRINTS" id="PR00038">
    <property type="entry name" value="HTHLUXR"/>
</dbReference>
<dbReference type="SMART" id="SM00421">
    <property type="entry name" value="HTH_LUXR"/>
    <property type="match status" value="1"/>
</dbReference>
<feature type="transmembrane region" description="Helical" evidence="4">
    <location>
        <begin position="234"/>
        <end position="255"/>
    </location>
</feature>
<keyword evidence="3" id="KW-0804">Transcription</keyword>
<evidence type="ECO:0000256" key="1">
    <source>
        <dbReference type="ARBA" id="ARBA00023015"/>
    </source>
</evidence>
<accession>A0ABM7WM96</accession>
<feature type="transmembrane region" description="Helical" evidence="4">
    <location>
        <begin position="201"/>
        <end position="222"/>
    </location>
</feature>
<feature type="transmembrane region" description="Helical" evidence="4">
    <location>
        <begin position="327"/>
        <end position="353"/>
    </location>
</feature>
<name>A0ABM7WM96_9ACTN</name>
<dbReference type="PROSITE" id="PS50043">
    <property type="entry name" value="HTH_LUXR_2"/>
    <property type="match status" value="1"/>
</dbReference>
<evidence type="ECO:0000256" key="2">
    <source>
        <dbReference type="ARBA" id="ARBA00023125"/>
    </source>
</evidence>
<dbReference type="PANTHER" id="PTHR44688">
    <property type="entry name" value="DNA-BINDING TRANSCRIPTIONAL ACTIVATOR DEVR_DOSR"/>
    <property type="match status" value="1"/>
</dbReference>
<evidence type="ECO:0000313" key="7">
    <source>
        <dbReference type="Proteomes" id="UP001320544"/>
    </source>
</evidence>
<gene>
    <name evidence="6" type="ORF">CE91St30_28690</name>
</gene>
<evidence type="ECO:0000259" key="5">
    <source>
        <dbReference type="PROSITE" id="PS50043"/>
    </source>
</evidence>
<dbReference type="InterPro" id="IPR036388">
    <property type="entry name" value="WH-like_DNA-bd_sf"/>
</dbReference>
<evidence type="ECO:0000256" key="3">
    <source>
        <dbReference type="ARBA" id="ARBA00023163"/>
    </source>
</evidence>
<feature type="transmembrane region" description="Helical" evidence="4">
    <location>
        <begin position="267"/>
        <end position="289"/>
    </location>
</feature>
<feature type="transmembrane region" description="Helical" evidence="4">
    <location>
        <begin position="133"/>
        <end position="154"/>
    </location>
</feature>
<dbReference type="RefSeq" id="WP_102379987.1">
    <property type="nucleotide sequence ID" value="NZ_AP025564.1"/>
</dbReference>
<keyword evidence="4" id="KW-0812">Transmembrane</keyword>
<protein>
    <recommendedName>
        <fullName evidence="5">HTH luxR-type domain-containing protein</fullName>
    </recommendedName>
</protein>
<keyword evidence="1" id="KW-0805">Transcription regulation</keyword>
<dbReference type="Gene3D" id="1.10.10.10">
    <property type="entry name" value="Winged helix-like DNA-binding domain superfamily/Winged helix DNA-binding domain"/>
    <property type="match status" value="1"/>
</dbReference>
<feature type="domain" description="HTH luxR-type" evidence="5">
    <location>
        <begin position="417"/>
        <end position="482"/>
    </location>
</feature>
<dbReference type="InterPro" id="IPR000792">
    <property type="entry name" value="Tscrpt_reg_LuxR_C"/>
</dbReference>
<sequence>MNEKTSSNVMAIRASAALALLLVNGFLLNNFLFPQFIGINDGAREISTYCGVVFFVLLGVAAYRKPSVFVEKIWSTFSFAALGIGIVFLYFGIMARSPLLLAIGSPFGGIGTVWTTILAIITLMRLGVTRCAICIPSAFVLSYAISLLLSVVPLPFVAGLTLYALVIVAAFALVRTYALGTIETIRSVDSPIVLDVTNPSSYLPFSHPVFVSIMLFNAAYGYALNLQTAVETPAQMLLSYLPVTIVFLAVVIGKAKLDADTLFQTSTLLVFAGFLTAPLVLIGSGALGGLQFSSVFLHAGASAFTLLMYFLVAAVGSRNLLGGITTAAFAMGASWCGIGIGALVSQAIGSITAGDVDGILWASALITFGFMFYNFVVLKKFSFESAIQGIVPVAPAAIEPIGDATGDMPSLEDNCRTVAERFGLTNRESEVLELLARGRTSPIIQEKLFLSHNTVKTHVRHIYSKMGIHSQQELIDIVEHAGKA</sequence>
<dbReference type="EMBL" id="AP025564">
    <property type="protein sequence ID" value="BDE97536.1"/>
    <property type="molecule type" value="Genomic_DNA"/>
</dbReference>
<dbReference type="InterPro" id="IPR016032">
    <property type="entry name" value="Sig_transdc_resp-reg_C-effctor"/>
</dbReference>
<keyword evidence="4" id="KW-1133">Transmembrane helix</keyword>
<keyword evidence="4" id="KW-0472">Membrane</keyword>
<feature type="transmembrane region" description="Helical" evidence="4">
    <location>
        <begin position="46"/>
        <end position="63"/>
    </location>
</feature>
<dbReference type="Pfam" id="PF00196">
    <property type="entry name" value="GerE"/>
    <property type="match status" value="1"/>
</dbReference>
<dbReference type="CDD" id="cd06170">
    <property type="entry name" value="LuxR_C_like"/>
    <property type="match status" value="1"/>
</dbReference>
<evidence type="ECO:0000256" key="4">
    <source>
        <dbReference type="SAM" id="Phobius"/>
    </source>
</evidence>
<dbReference type="SUPFAM" id="SSF46894">
    <property type="entry name" value="C-terminal effector domain of the bipartite response regulators"/>
    <property type="match status" value="1"/>
</dbReference>
<feature type="transmembrane region" description="Helical" evidence="4">
    <location>
        <begin position="75"/>
        <end position="93"/>
    </location>
</feature>
<reference evidence="6 7" key="1">
    <citation type="submission" date="2022-01" db="EMBL/GenBank/DDBJ databases">
        <title>Novel bile acid biosynthetic pathways are enriched in the microbiome of centenarians.</title>
        <authorList>
            <person name="Sato Y."/>
            <person name="Atarashi K."/>
            <person name="Plichta R.D."/>
            <person name="Arai Y."/>
            <person name="Sasajima S."/>
            <person name="Kearney M.S."/>
            <person name="Suda W."/>
            <person name="Takeshita K."/>
            <person name="Sasaki T."/>
            <person name="Okamoto S."/>
            <person name="Skelly N.A."/>
            <person name="Okamura Y."/>
            <person name="Vlamakis H."/>
            <person name="Li Y."/>
            <person name="Tanoue T."/>
            <person name="Takei H."/>
            <person name="Nittono H."/>
            <person name="Narushima S."/>
            <person name="Irie J."/>
            <person name="Itoh H."/>
            <person name="Moriya K."/>
            <person name="Sugiura Y."/>
            <person name="Suematsu M."/>
            <person name="Moritoki N."/>
            <person name="Shibata S."/>
            <person name="Littman R.D."/>
            <person name="Fischbach A.M."/>
            <person name="Uwamino Y."/>
            <person name="Inoue T."/>
            <person name="Honda A."/>
            <person name="Hattori M."/>
            <person name="Murai T."/>
            <person name="Xavier J.R."/>
            <person name="Hirose N."/>
            <person name="Honda K."/>
        </authorList>
    </citation>
    <scope>NUCLEOTIDE SEQUENCE [LARGE SCALE GENOMIC DNA]</scope>
    <source>
        <strain evidence="6 7">CE91-St30</strain>
    </source>
</reference>
<dbReference type="Proteomes" id="UP001320544">
    <property type="component" value="Chromosome"/>
</dbReference>
<dbReference type="PANTHER" id="PTHR44688:SF16">
    <property type="entry name" value="DNA-BINDING TRANSCRIPTIONAL ACTIVATOR DEVR_DOSR"/>
    <property type="match status" value="1"/>
</dbReference>
<keyword evidence="7" id="KW-1185">Reference proteome</keyword>
<feature type="transmembrane region" description="Helical" evidence="4">
    <location>
        <begin position="295"/>
        <end position="315"/>
    </location>
</feature>